<protein>
    <submittedName>
        <fullName evidence="6">Uncharacterized protein</fullName>
    </submittedName>
</protein>
<evidence type="ECO:0000256" key="4">
    <source>
        <dbReference type="SAM" id="MobiDB-lite"/>
    </source>
</evidence>
<evidence type="ECO:0000256" key="5">
    <source>
        <dbReference type="SAM" id="Phobius"/>
    </source>
</evidence>
<feature type="compositionally biased region" description="Pro residues" evidence="4">
    <location>
        <begin position="98"/>
        <end position="110"/>
    </location>
</feature>
<dbReference type="CDD" id="cd19165">
    <property type="entry name" value="HemeO"/>
    <property type="match status" value="1"/>
</dbReference>
<dbReference type="Pfam" id="PF01126">
    <property type="entry name" value="Heme_oxygenase"/>
    <property type="match status" value="1"/>
</dbReference>
<dbReference type="GO" id="GO:0046872">
    <property type="term" value="F:metal ion binding"/>
    <property type="evidence" value="ECO:0007669"/>
    <property type="project" value="UniProtKB-KW"/>
</dbReference>
<feature type="compositionally biased region" description="Basic and acidic residues" evidence="4">
    <location>
        <begin position="433"/>
        <end position="449"/>
    </location>
</feature>
<dbReference type="Proteomes" id="UP000008141">
    <property type="component" value="Unassembled WGS sequence"/>
</dbReference>
<keyword evidence="5" id="KW-0472">Membrane</keyword>
<feature type="region of interest" description="Disordered" evidence="4">
    <location>
        <begin position="484"/>
        <end position="524"/>
    </location>
</feature>
<gene>
    <name evidence="6" type="ORF">CHLNCDRAFT_49660</name>
</gene>
<feature type="compositionally biased region" description="Low complexity" evidence="4">
    <location>
        <begin position="487"/>
        <end position="505"/>
    </location>
</feature>
<feature type="region of interest" description="Disordered" evidence="4">
    <location>
        <begin position="407"/>
        <end position="458"/>
    </location>
</feature>
<name>E1Z3B3_CHLVA</name>
<feature type="compositionally biased region" description="Polar residues" evidence="4">
    <location>
        <begin position="70"/>
        <end position="83"/>
    </location>
</feature>
<dbReference type="GeneID" id="17359474"/>
<evidence type="ECO:0000256" key="2">
    <source>
        <dbReference type="ARBA" id="ARBA00022723"/>
    </source>
</evidence>
<dbReference type="OrthoDB" id="652091at2759"/>
<dbReference type="Gene3D" id="1.20.910.10">
    <property type="entry name" value="Heme oxygenase-like"/>
    <property type="match status" value="1"/>
</dbReference>
<dbReference type="RefSeq" id="XP_005851913.1">
    <property type="nucleotide sequence ID" value="XM_005851851.1"/>
</dbReference>
<keyword evidence="7" id="KW-1185">Reference proteome</keyword>
<feature type="transmembrane region" description="Helical" evidence="5">
    <location>
        <begin position="374"/>
        <end position="399"/>
    </location>
</feature>
<dbReference type="PANTHER" id="PTHR10720">
    <property type="entry name" value="HEME OXYGENASE"/>
    <property type="match status" value="1"/>
</dbReference>
<dbReference type="GO" id="GO:0004392">
    <property type="term" value="F:heme oxygenase (decyclizing) activity"/>
    <property type="evidence" value="ECO:0007669"/>
    <property type="project" value="InterPro"/>
</dbReference>
<keyword evidence="5" id="KW-1133">Transmembrane helix</keyword>
<dbReference type="InterPro" id="IPR016084">
    <property type="entry name" value="Haem_Oase-like_multi-hlx"/>
</dbReference>
<feature type="region of interest" description="Disordered" evidence="4">
    <location>
        <begin position="60"/>
        <end position="112"/>
    </location>
</feature>
<dbReference type="KEGG" id="cvr:CHLNCDRAFT_49660"/>
<dbReference type="InterPro" id="IPR016053">
    <property type="entry name" value="Haem_Oase-like"/>
</dbReference>
<dbReference type="AlphaFoldDB" id="E1Z3B3"/>
<keyword evidence="1" id="KW-0349">Heme</keyword>
<keyword evidence="5" id="KW-0812">Transmembrane</keyword>
<feature type="transmembrane region" description="Helical" evidence="5">
    <location>
        <begin position="334"/>
        <end position="354"/>
    </location>
</feature>
<evidence type="ECO:0000256" key="1">
    <source>
        <dbReference type="ARBA" id="ARBA00022617"/>
    </source>
</evidence>
<sequence length="524" mass="55644">MQLAQLYADQHRQQETAQSEAACPGQTAHHAAACAVAALPASLLPAQQLSPCLKRVQGPQRSPVAEEQQAHSALEQSQPSWQAQPAGPVHLGHVPAAMPSPPAAAPPAPPGLTERLIKNSAKVHKKSNALLLAKVATLFTDRQLYGKAIGTFYLVFVDLEAALQKAMDADKRVGSLREVMGPLLRVPAYEADLQFYLGQGWREKIPLSPSIHAYVARLREIAADRPLLLLAHAFTQHTAGLSGGRIVKRMARKYMALPEDKGTAIFDFGGGVELKDAFKQRLDAVGAGLSEEEVQAILDEQLRAFEFNIAIMREFPIGLLPQLRAPLHLLPARYLAAAAAALLALVVALAAARARRGSFGFGLSDGSEGEVPFSTGRLVLILLVLVLLLIGLAMMLYAVKELPASDLDGSPAKPRSARDMHSQPAPAAASPRRPQDPPRPRGQRQEQTRASKKGAQPRIPVYTYDLASSMALPVLPGMAVACDTPTAAASGEGDGAAVAAAAHSSDLQVADPEQESNANGSSRP</sequence>
<dbReference type="SUPFAM" id="SSF48613">
    <property type="entry name" value="Heme oxygenase-like"/>
    <property type="match status" value="1"/>
</dbReference>
<dbReference type="EMBL" id="GL433835">
    <property type="protein sequence ID" value="EFN59811.1"/>
    <property type="molecule type" value="Genomic_DNA"/>
</dbReference>
<dbReference type="STRING" id="554065.E1Z3B3"/>
<dbReference type="PANTHER" id="PTHR10720:SF0">
    <property type="entry name" value="HEME OXYGENASE"/>
    <property type="match status" value="1"/>
</dbReference>
<evidence type="ECO:0000313" key="7">
    <source>
        <dbReference type="Proteomes" id="UP000008141"/>
    </source>
</evidence>
<organism evidence="7">
    <name type="scientific">Chlorella variabilis</name>
    <name type="common">Green alga</name>
    <dbReference type="NCBI Taxonomy" id="554065"/>
    <lineage>
        <taxon>Eukaryota</taxon>
        <taxon>Viridiplantae</taxon>
        <taxon>Chlorophyta</taxon>
        <taxon>core chlorophytes</taxon>
        <taxon>Trebouxiophyceae</taxon>
        <taxon>Chlorellales</taxon>
        <taxon>Chlorellaceae</taxon>
        <taxon>Chlorella clade</taxon>
        <taxon>Chlorella</taxon>
    </lineage>
</organism>
<dbReference type="PRINTS" id="PR00088">
    <property type="entry name" value="HAEMOXYGNASE"/>
</dbReference>
<dbReference type="eggNOG" id="KOG4480">
    <property type="taxonomic scope" value="Eukaryota"/>
</dbReference>
<evidence type="ECO:0000256" key="3">
    <source>
        <dbReference type="ARBA" id="ARBA00023004"/>
    </source>
</evidence>
<feature type="compositionally biased region" description="Polar residues" evidence="4">
    <location>
        <begin position="515"/>
        <end position="524"/>
    </location>
</feature>
<dbReference type="InParanoid" id="E1Z3B3"/>
<feature type="compositionally biased region" description="Low complexity" evidence="4">
    <location>
        <begin position="423"/>
        <end position="432"/>
    </location>
</feature>
<keyword evidence="3" id="KW-0408">Iron</keyword>
<reference evidence="6 7" key="1">
    <citation type="journal article" date="2010" name="Plant Cell">
        <title>The Chlorella variabilis NC64A genome reveals adaptation to photosymbiosis, coevolution with viruses, and cryptic sex.</title>
        <authorList>
            <person name="Blanc G."/>
            <person name="Duncan G."/>
            <person name="Agarkova I."/>
            <person name="Borodovsky M."/>
            <person name="Gurnon J."/>
            <person name="Kuo A."/>
            <person name="Lindquist E."/>
            <person name="Lucas S."/>
            <person name="Pangilinan J."/>
            <person name="Polle J."/>
            <person name="Salamov A."/>
            <person name="Terry A."/>
            <person name="Yamada T."/>
            <person name="Dunigan D.D."/>
            <person name="Grigoriev I.V."/>
            <person name="Claverie J.M."/>
            <person name="Van Etten J.L."/>
        </authorList>
    </citation>
    <scope>NUCLEOTIDE SEQUENCE [LARGE SCALE GENOMIC DNA]</scope>
    <source>
        <strain evidence="6 7">NC64A</strain>
    </source>
</reference>
<accession>E1Z3B3</accession>
<dbReference type="InterPro" id="IPR002051">
    <property type="entry name" value="Haem_Oase"/>
</dbReference>
<proteinExistence type="predicted"/>
<keyword evidence="2" id="KW-0479">Metal-binding</keyword>
<evidence type="ECO:0000313" key="6">
    <source>
        <dbReference type="EMBL" id="EFN59811.1"/>
    </source>
</evidence>
<dbReference type="GO" id="GO:0006788">
    <property type="term" value="P:heme oxidation"/>
    <property type="evidence" value="ECO:0007669"/>
    <property type="project" value="InterPro"/>
</dbReference>